<feature type="non-terminal residue" evidence="2">
    <location>
        <position position="1"/>
    </location>
</feature>
<evidence type="ECO:0000313" key="1">
    <source>
        <dbReference type="EMBL" id="CAG7725146.1"/>
    </source>
</evidence>
<evidence type="ECO:0000313" key="2">
    <source>
        <dbReference type="EMBL" id="CAG7725450.1"/>
    </source>
</evidence>
<sequence length="41" mass="4485">SGAAVDVFRDLQKALNFSEVPINGDGYISTNELNLTMLKEN</sequence>
<gene>
    <name evidence="1" type="ORF">AFUS01_LOCUS14122</name>
    <name evidence="2" type="ORF">AFUS01_LOCUS14407</name>
</gene>
<dbReference type="AlphaFoldDB" id="A0A8J2P5S1"/>
<feature type="non-terminal residue" evidence="2">
    <location>
        <position position="41"/>
    </location>
</feature>
<keyword evidence="3" id="KW-1185">Reference proteome</keyword>
<dbReference type="Proteomes" id="UP000708208">
    <property type="component" value="Unassembled WGS sequence"/>
</dbReference>
<evidence type="ECO:0000313" key="3">
    <source>
        <dbReference type="Proteomes" id="UP000708208"/>
    </source>
</evidence>
<dbReference type="EMBL" id="CAJVCH010122211">
    <property type="protein sequence ID" value="CAG7725450.1"/>
    <property type="molecule type" value="Genomic_DNA"/>
</dbReference>
<dbReference type="OrthoDB" id="6424337at2759"/>
<reference evidence="2" key="1">
    <citation type="submission" date="2021-06" db="EMBL/GenBank/DDBJ databases">
        <authorList>
            <person name="Hodson N. C."/>
            <person name="Mongue J. A."/>
            <person name="Jaron S. K."/>
        </authorList>
    </citation>
    <scope>NUCLEOTIDE SEQUENCE</scope>
</reference>
<accession>A0A8J2P5S1</accession>
<proteinExistence type="predicted"/>
<name>A0A8J2P5S1_9HEXA</name>
<organism evidence="2 3">
    <name type="scientific">Allacma fusca</name>
    <dbReference type="NCBI Taxonomy" id="39272"/>
    <lineage>
        <taxon>Eukaryota</taxon>
        <taxon>Metazoa</taxon>
        <taxon>Ecdysozoa</taxon>
        <taxon>Arthropoda</taxon>
        <taxon>Hexapoda</taxon>
        <taxon>Collembola</taxon>
        <taxon>Symphypleona</taxon>
        <taxon>Sminthuridae</taxon>
        <taxon>Allacma</taxon>
    </lineage>
</organism>
<protein>
    <submittedName>
        <fullName evidence="2">Uncharacterized protein</fullName>
    </submittedName>
</protein>
<comment type="caution">
    <text evidence="2">The sequence shown here is derived from an EMBL/GenBank/DDBJ whole genome shotgun (WGS) entry which is preliminary data.</text>
</comment>
<dbReference type="EMBL" id="CAJVCH010118084">
    <property type="protein sequence ID" value="CAG7725146.1"/>
    <property type="molecule type" value="Genomic_DNA"/>
</dbReference>